<reference evidence="1 2" key="1">
    <citation type="submission" date="2024-04" db="EMBL/GenBank/DDBJ databases">
        <title>Tritrichomonas musculus Genome.</title>
        <authorList>
            <person name="Alves-Ferreira E."/>
            <person name="Grigg M."/>
            <person name="Lorenzi H."/>
            <person name="Galac M."/>
        </authorList>
    </citation>
    <scope>NUCLEOTIDE SEQUENCE [LARGE SCALE GENOMIC DNA]</scope>
    <source>
        <strain evidence="1 2">EAF2021</strain>
    </source>
</reference>
<name>A0ABR2K016_9EUKA</name>
<accession>A0ABR2K016</accession>
<dbReference type="EMBL" id="JAPFFF010000008">
    <property type="protein sequence ID" value="KAK8884233.1"/>
    <property type="molecule type" value="Genomic_DNA"/>
</dbReference>
<evidence type="ECO:0008006" key="3">
    <source>
        <dbReference type="Google" id="ProtNLM"/>
    </source>
</evidence>
<keyword evidence="2" id="KW-1185">Reference proteome</keyword>
<sequence>MNDEEDFQPDTLDEFHTFFECYDDEFQFDPNIFVFDEVNINQVELVDTNQSNQPEKVMNEYQCQNRPLQNVPRNIPANLPQQNPSQKFDQAPGLSALVTVKMCDRISTQLQLKQYLQLKISGNKNIRFNKKKLSCLFNIFVRNFGWEPMSREETRNKELVFQRLFSNKDVVVSTIEQFPSVLDQVLLCGGLK</sequence>
<protein>
    <recommendedName>
        <fullName evidence="3">Initiator binding domain-containing protein</fullName>
    </recommendedName>
</protein>
<organism evidence="1 2">
    <name type="scientific">Tritrichomonas musculus</name>
    <dbReference type="NCBI Taxonomy" id="1915356"/>
    <lineage>
        <taxon>Eukaryota</taxon>
        <taxon>Metamonada</taxon>
        <taxon>Parabasalia</taxon>
        <taxon>Tritrichomonadida</taxon>
        <taxon>Tritrichomonadidae</taxon>
        <taxon>Tritrichomonas</taxon>
    </lineage>
</organism>
<gene>
    <name evidence="1" type="ORF">M9Y10_043341</name>
</gene>
<proteinExistence type="predicted"/>
<comment type="caution">
    <text evidence="1">The sequence shown here is derived from an EMBL/GenBank/DDBJ whole genome shotgun (WGS) entry which is preliminary data.</text>
</comment>
<evidence type="ECO:0000313" key="1">
    <source>
        <dbReference type="EMBL" id="KAK8884233.1"/>
    </source>
</evidence>
<dbReference type="Proteomes" id="UP001470230">
    <property type="component" value="Unassembled WGS sequence"/>
</dbReference>
<evidence type="ECO:0000313" key="2">
    <source>
        <dbReference type="Proteomes" id="UP001470230"/>
    </source>
</evidence>